<sequence length="66" mass="7770">MTEQEQAVAFLKQEWDKIISDMQSHANQIDRNLQLINRYSTIRDSLKEDGYDVSEAKKYELTGGYR</sequence>
<keyword evidence="2" id="KW-1185">Reference proteome</keyword>
<dbReference type="AlphaFoldDB" id="A0A6M1T3F2"/>
<gene>
    <name evidence="1" type="ORF">G3570_15195</name>
</gene>
<proteinExistence type="predicted"/>
<dbReference type="EMBL" id="JAALLT010000004">
    <property type="protein sequence ID" value="NGP77994.1"/>
    <property type="molecule type" value="Genomic_DNA"/>
</dbReference>
<name>A0A6M1T3F2_9BACT</name>
<dbReference type="RefSeq" id="WP_165143685.1">
    <property type="nucleotide sequence ID" value="NZ_JAALLT010000004.1"/>
</dbReference>
<dbReference type="Proteomes" id="UP000473278">
    <property type="component" value="Unassembled WGS sequence"/>
</dbReference>
<evidence type="ECO:0000313" key="2">
    <source>
        <dbReference type="Proteomes" id="UP000473278"/>
    </source>
</evidence>
<reference evidence="1 2" key="1">
    <citation type="submission" date="2020-02" db="EMBL/GenBank/DDBJ databases">
        <title>Balneolaceae bacterium YR4-1, complete genome.</title>
        <authorList>
            <person name="Li Y."/>
            <person name="Wu S."/>
        </authorList>
    </citation>
    <scope>NUCLEOTIDE SEQUENCE [LARGE SCALE GENOMIC DNA]</scope>
    <source>
        <strain evidence="1 2">YR4-1</strain>
    </source>
</reference>
<accession>A0A6M1T3F2</accession>
<organism evidence="1 2">
    <name type="scientific">Halalkalibaculum roseum</name>
    <dbReference type="NCBI Taxonomy" id="2709311"/>
    <lineage>
        <taxon>Bacteria</taxon>
        <taxon>Pseudomonadati</taxon>
        <taxon>Balneolota</taxon>
        <taxon>Balneolia</taxon>
        <taxon>Balneolales</taxon>
        <taxon>Balneolaceae</taxon>
        <taxon>Halalkalibaculum</taxon>
    </lineage>
</organism>
<comment type="caution">
    <text evidence="1">The sequence shown here is derived from an EMBL/GenBank/DDBJ whole genome shotgun (WGS) entry which is preliminary data.</text>
</comment>
<protein>
    <submittedName>
        <fullName evidence="1">Uncharacterized protein</fullName>
    </submittedName>
</protein>
<evidence type="ECO:0000313" key="1">
    <source>
        <dbReference type="EMBL" id="NGP77994.1"/>
    </source>
</evidence>